<keyword evidence="4" id="KW-0560">Oxidoreductase</keyword>
<dbReference type="InterPro" id="IPR016171">
    <property type="entry name" value="Vanillyl_alc_oxidase_C-sub2"/>
</dbReference>
<dbReference type="InterPro" id="IPR016164">
    <property type="entry name" value="FAD-linked_Oxase-like_C"/>
</dbReference>
<dbReference type="Gene3D" id="3.30.465.10">
    <property type="match status" value="1"/>
</dbReference>
<dbReference type="PROSITE" id="PS51387">
    <property type="entry name" value="FAD_PCMH"/>
    <property type="match status" value="1"/>
</dbReference>
<dbReference type="Proteomes" id="UP001139031">
    <property type="component" value="Unassembled WGS sequence"/>
</dbReference>
<keyword evidence="2" id="KW-0285">Flavoprotein</keyword>
<dbReference type="RefSeq" id="WP_224189809.1">
    <property type="nucleotide sequence ID" value="NZ_JAIRAU010000001.1"/>
</dbReference>
<evidence type="ECO:0000313" key="6">
    <source>
        <dbReference type="EMBL" id="MBZ5708052.1"/>
    </source>
</evidence>
<name>A0ABS7TIL7_9BACT</name>
<dbReference type="Gene3D" id="3.30.70.2740">
    <property type="match status" value="1"/>
</dbReference>
<proteinExistence type="predicted"/>
<dbReference type="InterPro" id="IPR016169">
    <property type="entry name" value="FAD-bd_PCMH_sub2"/>
</dbReference>
<evidence type="ECO:0000256" key="2">
    <source>
        <dbReference type="ARBA" id="ARBA00022630"/>
    </source>
</evidence>
<reference evidence="6" key="1">
    <citation type="submission" date="2021-08" db="EMBL/GenBank/DDBJ databases">
        <authorList>
            <person name="Stevens D.C."/>
        </authorList>
    </citation>
    <scope>NUCLEOTIDE SEQUENCE</scope>
    <source>
        <strain evidence="6">DSM 53165</strain>
    </source>
</reference>
<evidence type="ECO:0000256" key="4">
    <source>
        <dbReference type="ARBA" id="ARBA00023002"/>
    </source>
</evidence>
<dbReference type="SUPFAM" id="SSF55103">
    <property type="entry name" value="FAD-linked oxidases, C-terminal domain"/>
    <property type="match status" value="1"/>
</dbReference>
<dbReference type="InterPro" id="IPR036318">
    <property type="entry name" value="FAD-bd_PCMH-like_sf"/>
</dbReference>
<comment type="caution">
    <text evidence="6">The sequence shown here is derived from an EMBL/GenBank/DDBJ whole genome shotgun (WGS) entry which is preliminary data.</text>
</comment>
<dbReference type="PANTHER" id="PTHR42934">
    <property type="entry name" value="GLYCOLATE OXIDASE SUBUNIT GLCD"/>
    <property type="match status" value="1"/>
</dbReference>
<dbReference type="Pfam" id="PF01565">
    <property type="entry name" value="FAD_binding_4"/>
    <property type="match status" value="1"/>
</dbReference>
<dbReference type="InterPro" id="IPR004113">
    <property type="entry name" value="FAD-bd_oxidored_4_C"/>
</dbReference>
<dbReference type="InterPro" id="IPR016166">
    <property type="entry name" value="FAD-bd_PCMH"/>
</dbReference>
<evidence type="ECO:0000256" key="3">
    <source>
        <dbReference type="ARBA" id="ARBA00022827"/>
    </source>
</evidence>
<feature type="domain" description="FAD-binding PCMH-type" evidence="5">
    <location>
        <begin position="37"/>
        <end position="216"/>
    </location>
</feature>
<organism evidence="6 7">
    <name type="scientific">Nannocystis pusilla</name>
    <dbReference type="NCBI Taxonomy" id="889268"/>
    <lineage>
        <taxon>Bacteria</taxon>
        <taxon>Pseudomonadati</taxon>
        <taxon>Myxococcota</taxon>
        <taxon>Polyangia</taxon>
        <taxon>Nannocystales</taxon>
        <taxon>Nannocystaceae</taxon>
        <taxon>Nannocystis</taxon>
    </lineage>
</organism>
<gene>
    <name evidence="6" type="ORF">K7C98_02205</name>
</gene>
<evidence type="ECO:0000313" key="7">
    <source>
        <dbReference type="Proteomes" id="UP001139031"/>
    </source>
</evidence>
<dbReference type="InterPro" id="IPR051914">
    <property type="entry name" value="FAD-linked_OxidoTrans_Type4"/>
</dbReference>
<keyword evidence="3" id="KW-0274">FAD</keyword>
<dbReference type="Gene3D" id="1.10.45.10">
    <property type="entry name" value="Vanillyl-alcohol Oxidase, Chain A, domain 4"/>
    <property type="match status" value="1"/>
</dbReference>
<dbReference type="PANTHER" id="PTHR42934:SF2">
    <property type="entry name" value="GLYCOLATE OXIDASE SUBUNIT GLCD"/>
    <property type="match status" value="1"/>
</dbReference>
<dbReference type="Pfam" id="PF02913">
    <property type="entry name" value="FAD-oxidase_C"/>
    <property type="match status" value="1"/>
</dbReference>
<evidence type="ECO:0000259" key="5">
    <source>
        <dbReference type="PROSITE" id="PS51387"/>
    </source>
</evidence>
<protein>
    <submittedName>
        <fullName evidence="6">FAD-binding protein</fullName>
    </submittedName>
</protein>
<keyword evidence="7" id="KW-1185">Reference proteome</keyword>
<dbReference type="InterPro" id="IPR006094">
    <property type="entry name" value="Oxid_FAD_bind_N"/>
</dbReference>
<accession>A0ABS7TIL7</accession>
<dbReference type="EMBL" id="JAIRAU010000001">
    <property type="protein sequence ID" value="MBZ5708052.1"/>
    <property type="molecule type" value="Genomic_DNA"/>
</dbReference>
<sequence>MAGLDLAALHERIRAELGPEVFVADREPYARDDGAEGPFLPGLVVRPRERAEVAPLVRLCHEHGVPLSPRGAGTGTVGGCLADHGGVVLDLGGLRAIVDIDERSMLALVEPGVLTAELHRAVEARGLFYPPDPASLKICSIGGNVATNAGGPRACKYGVTGNFVLGLDVVTGTGAAHEIGHRSIKGVTGYNLAGLLVGSEGTLGVITRCVLRLVPRPPFAVTLLASFADEAAACAAVHRCLTGGVAPAALELADRTCTELLARSGSLAVDLPQGARALLWVELDGDSAGLDRALSRAGDLCREAGALAVAEATDPVTRERLWDVRRALSHTLRAHWPKKISEDVAVPLSRLPDLAAAAREIGARHRIDVASFGHAGDGNLHVNFLYDPKASSDVGERVDRCVADLFGATIALGGTLSGEHGIGLSKRPYMPLEQSPELRALQLALKRAWDPQNILNPGKVFPPA</sequence>
<dbReference type="SUPFAM" id="SSF56176">
    <property type="entry name" value="FAD-binding/transporter-associated domain-like"/>
    <property type="match status" value="1"/>
</dbReference>
<comment type="cofactor">
    <cofactor evidence="1">
        <name>FAD</name>
        <dbReference type="ChEBI" id="CHEBI:57692"/>
    </cofactor>
</comment>
<evidence type="ECO:0000256" key="1">
    <source>
        <dbReference type="ARBA" id="ARBA00001974"/>
    </source>
</evidence>